<feature type="domain" description="DUF6873" evidence="1">
    <location>
        <begin position="5"/>
        <end position="232"/>
    </location>
</feature>
<sequence length="235" mass="26344">MNIAFVDYRTSDEEMTNLSKYVDSIIKVPKFSKLYNAIDGHPDIQLSLTNSEDFSLIINKDIDSIFLEQLNNLNIKFKLSNGLIGSKYPENISLNAIVLKSYLIHNLKYTDSSLLDFSKDKVKINIKQGYAKCSTVTLREKALITSDKGIYKTLIEYGFDILLLNPGDILLPGLNYGFIGGSTGLLSSNKLGIFGDLSYYNQGNEVIKFLKKYDIEPISLRKGPLVDRGSLFTLS</sequence>
<dbReference type="Pfam" id="PF21778">
    <property type="entry name" value="DUF6873"/>
    <property type="match status" value="1"/>
</dbReference>
<reference evidence="2" key="1">
    <citation type="submission" date="2021-01" db="EMBL/GenBank/DDBJ databases">
        <title>Genome public.</title>
        <authorList>
            <person name="Liu C."/>
            <person name="Sun Q."/>
        </authorList>
    </citation>
    <scope>NUCLEOTIDE SEQUENCE</scope>
    <source>
        <strain evidence="2">YIM B02565</strain>
    </source>
</reference>
<proteinExistence type="predicted"/>
<comment type="caution">
    <text evidence="2">The sequence shown here is derived from an EMBL/GenBank/DDBJ whole genome shotgun (WGS) entry which is preliminary data.</text>
</comment>
<dbReference type="Proteomes" id="UP000623681">
    <property type="component" value="Unassembled WGS sequence"/>
</dbReference>
<protein>
    <recommendedName>
        <fullName evidence="1">DUF6873 domain-containing protein</fullName>
    </recommendedName>
</protein>
<evidence type="ECO:0000313" key="2">
    <source>
        <dbReference type="EMBL" id="MBL4931084.1"/>
    </source>
</evidence>
<accession>A0A937FD94</accession>
<dbReference type="AlphaFoldDB" id="A0A937FD94"/>
<keyword evidence="3" id="KW-1185">Reference proteome</keyword>
<evidence type="ECO:0000313" key="3">
    <source>
        <dbReference type="Proteomes" id="UP000623681"/>
    </source>
</evidence>
<organism evidence="2 3">
    <name type="scientific">Clostridium paridis</name>
    <dbReference type="NCBI Taxonomy" id="2803863"/>
    <lineage>
        <taxon>Bacteria</taxon>
        <taxon>Bacillati</taxon>
        <taxon>Bacillota</taxon>
        <taxon>Clostridia</taxon>
        <taxon>Eubacteriales</taxon>
        <taxon>Clostridiaceae</taxon>
        <taxon>Clostridium</taxon>
    </lineage>
</organism>
<gene>
    <name evidence="2" type="ORF">JK634_04640</name>
</gene>
<name>A0A937FD94_9CLOT</name>
<dbReference type="InterPro" id="IPR049238">
    <property type="entry name" value="DUF6873"/>
</dbReference>
<evidence type="ECO:0000259" key="1">
    <source>
        <dbReference type="Pfam" id="PF21778"/>
    </source>
</evidence>
<dbReference type="EMBL" id="JAESWA010000017">
    <property type="protein sequence ID" value="MBL4931084.1"/>
    <property type="molecule type" value="Genomic_DNA"/>
</dbReference>
<dbReference type="RefSeq" id="WP_202766456.1">
    <property type="nucleotide sequence ID" value="NZ_JAESWA010000017.1"/>
</dbReference>